<feature type="domain" description="SLH" evidence="2">
    <location>
        <begin position="1319"/>
        <end position="1378"/>
    </location>
</feature>
<evidence type="ECO:0000259" key="2">
    <source>
        <dbReference type="PROSITE" id="PS51272"/>
    </source>
</evidence>
<comment type="caution">
    <text evidence="3">The sequence shown here is derived from an EMBL/GenBank/DDBJ whole genome shotgun (WGS) entry which is preliminary data.</text>
</comment>
<feature type="domain" description="SLH" evidence="2">
    <location>
        <begin position="1256"/>
        <end position="1318"/>
    </location>
</feature>
<dbReference type="RefSeq" id="WP_282908766.1">
    <property type="nucleotide sequence ID" value="NZ_JAGRPV010000001.1"/>
</dbReference>
<feature type="signal peptide" evidence="1">
    <location>
        <begin position="1"/>
        <end position="19"/>
    </location>
</feature>
<dbReference type="Gene3D" id="2.170.130.30">
    <property type="match status" value="1"/>
</dbReference>
<dbReference type="Gene3D" id="2.60.40.10">
    <property type="entry name" value="Immunoglobulins"/>
    <property type="match status" value="1"/>
</dbReference>
<dbReference type="EMBL" id="JAGRPV010000001">
    <property type="protein sequence ID" value="MDI4645867.1"/>
    <property type="molecule type" value="Genomic_DNA"/>
</dbReference>
<dbReference type="Proteomes" id="UP001161691">
    <property type="component" value="Unassembled WGS sequence"/>
</dbReference>
<organism evidence="3 4">
    <name type="scientific">Cohnella hashimotonis</name>
    <dbReference type="NCBI Taxonomy" id="2826895"/>
    <lineage>
        <taxon>Bacteria</taxon>
        <taxon>Bacillati</taxon>
        <taxon>Bacillota</taxon>
        <taxon>Bacilli</taxon>
        <taxon>Bacillales</taxon>
        <taxon>Paenibacillaceae</taxon>
        <taxon>Cohnella</taxon>
    </lineage>
</organism>
<dbReference type="InterPro" id="IPR027954">
    <property type="entry name" value="Transcobalamin-like_C"/>
</dbReference>
<dbReference type="PANTHER" id="PTHR43308:SF5">
    <property type="entry name" value="S-LAYER PROTEIN _ PEPTIDOGLYCAN ENDO-BETA-N-ACETYLGLUCOSAMINIDASE"/>
    <property type="match status" value="1"/>
</dbReference>
<accession>A0ABT6TJ39</accession>
<evidence type="ECO:0000313" key="4">
    <source>
        <dbReference type="Proteomes" id="UP001161691"/>
    </source>
</evidence>
<dbReference type="PROSITE" id="PS51272">
    <property type="entry name" value="SLH"/>
    <property type="match status" value="3"/>
</dbReference>
<evidence type="ECO:0000313" key="3">
    <source>
        <dbReference type="EMBL" id="MDI4645867.1"/>
    </source>
</evidence>
<dbReference type="InterPro" id="IPR051465">
    <property type="entry name" value="Cell_Envelope_Struct_Comp"/>
</dbReference>
<dbReference type="Pfam" id="PF14478">
    <property type="entry name" value="DUF4430"/>
    <property type="match status" value="2"/>
</dbReference>
<keyword evidence="4" id="KW-1185">Reference proteome</keyword>
<dbReference type="PANTHER" id="PTHR43308">
    <property type="entry name" value="OUTER MEMBRANE PROTEIN ALPHA-RELATED"/>
    <property type="match status" value="1"/>
</dbReference>
<dbReference type="Gene3D" id="1.50.10.20">
    <property type="match status" value="1"/>
</dbReference>
<evidence type="ECO:0000256" key="1">
    <source>
        <dbReference type="SAM" id="SignalP"/>
    </source>
</evidence>
<dbReference type="SUPFAM" id="SSF48239">
    <property type="entry name" value="Terpenoid cyclases/Protein prenyltransferases"/>
    <property type="match status" value="1"/>
</dbReference>
<sequence length="1379" mass="147747">MRKITAWMLALSVAFSLFAAGAKTTGVAAAAGALEGYITLTVEKFTLGQGYKLEPTRVPFYTGENGAAVIARVLGEENIKHTGTVDGAFYLSDVRDSVQEAHVPDYILEQIALGNETLGGRQDSEWLGEFDYTPMSGWMYEVNGEFPPVGLSAYLPHDGDVVRTQFTVWGYGADLDYSDGSGYIDSADKDELTALIGKVNGDPTRDTLLSDPAIAASYTHAYEVLENIESTQDSVDRALTELADGLGWDVVKPELAIAGIEDQSFLHAKQLSFQVTATDAGTPGIVPTVTLNGTALMPKDGQYTANLVVGANTIVVTAQDLAGNTALRTLTVYYGLSGIVGEQLGKNLAWIANTVKEPTFGTLGGEWSVLSLARGQYDMPASYYAKYYDNVVAKIAPLVAQNDGILDKSKSTEHSRLIVGLASIAKDPHHVAGFDATQALSDYDYVLKQGINGPIWALIAMDTRGYAFPAAAQGKKQATRENLIQYILNNEVKKGTEQAGGWGFSTVTADVDLTAMAMQALAPYYASDDSVRAAVDRAIVWLSAKQNNLGSFTNFGSTSSESIAQVVTALSALGIDSATDARFVKQDMSVLEALLSFGAPDGGFKHVLTGKVDSMATDQGTYALIAYARYTKSENRLYDMTDAVDPAAPKVIDLPLPDGLTPVVDIPLDTNDYSLTLYPYDQNKQVKVTIPADSESKVSLNTAADSNLPALSVTKGNVSAFIPQNTLIKSGDPSKVELLTTIDASDLTLKEKIGGIVASGMKLDSIAKAFAMGGTDRVTFDRFITLTFTGLNGKSAAYVENDQAHTIQKVADEAAGIETGKDEYAYDSGEDLIVKTKHFTQFVAYAEKSSDPSAGGGNGGTTGHVTLSIDKNTIGKGYVVAPERVELKENDTVWSVLSRVLDSKQIAYKYEFNPKYNSVYVQSIAGDGEFDHGNLSGWMYNVNGTYPDYGASLYKLKDGDSVQWRYTTDLGADLGHPYNGDSSGTGGGAGESTVVNVPDNATKDFVFAVEAGKSYSNGILVNIPDIQPKVFLDLNAVLKDMPKITVKRGDLTLEIPEHEALVKGESAIELFTKLDPTESGLQTLVRGGLASTERLKKIDSAFVLGAKDESFLFSSPVTITFKNAKDRKVGYIEDGKWTSIPLYADDAQGAAATKGTEKVAYAFVKGDNLIVKTNHFTTYVSYTIEGAESGGNMDMSKLFSDANAISSWAYDSMKDAVERGFVQGSNGKLNPKANLTRAEFAKLLVSVQELTATSGNAGSFKDVPETKWYYTYVNAASHAGLVNGYNGYFQPNDAITREQLATVIVKALNLKPATPAIPLSDMGNVSDWANADVQTVAASAFMQGQGGRFDPKGPVTREMATVVLMRAYRYKHSGTNGDV</sequence>
<keyword evidence="1" id="KW-0732">Signal</keyword>
<feature type="domain" description="SLH" evidence="2">
    <location>
        <begin position="1196"/>
        <end position="1254"/>
    </location>
</feature>
<proteinExistence type="predicted"/>
<name>A0ABT6TJ39_9BACL</name>
<dbReference type="CDD" id="cd00688">
    <property type="entry name" value="ISOPREN_C2_like"/>
    <property type="match status" value="1"/>
</dbReference>
<feature type="chain" id="PRO_5045210757" evidence="1">
    <location>
        <begin position="20"/>
        <end position="1379"/>
    </location>
</feature>
<dbReference type="InterPro" id="IPR001119">
    <property type="entry name" value="SLH_dom"/>
</dbReference>
<protein>
    <submittedName>
        <fullName evidence="3">S-layer homology domain-containing protein</fullName>
    </submittedName>
</protein>
<dbReference type="Pfam" id="PF00395">
    <property type="entry name" value="SLH"/>
    <property type="match status" value="3"/>
</dbReference>
<gene>
    <name evidence="3" type="ORF">KB449_12895</name>
</gene>
<dbReference type="InterPro" id="IPR008930">
    <property type="entry name" value="Terpenoid_cyclase/PrenylTrfase"/>
</dbReference>
<reference evidence="3" key="1">
    <citation type="submission" date="2023-04" db="EMBL/GenBank/DDBJ databases">
        <title>Comparative genomic analysis of Cohnella hashimotonis sp. nov., isolated from the International Space Station.</title>
        <authorList>
            <person name="Venkateswaran K."/>
            <person name="Simpson A."/>
        </authorList>
    </citation>
    <scope>NUCLEOTIDE SEQUENCE</scope>
    <source>
        <strain evidence="3">F6_2S_P_1</strain>
    </source>
</reference>
<dbReference type="InterPro" id="IPR013783">
    <property type="entry name" value="Ig-like_fold"/>
</dbReference>